<accession>A0A699VSP7</accession>
<comment type="caution">
    <text evidence="1">The sequence shown here is derived from an EMBL/GenBank/DDBJ whole genome shotgun (WGS) entry which is preliminary data.</text>
</comment>
<proteinExistence type="predicted"/>
<protein>
    <submittedName>
        <fullName evidence="1">Uncharacterized protein</fullName>
    </submittedName>
</protein>
<organism evidence="1">
    <name type="scientific">Tanacetum cinerariifolium</name>
    <name type="common">Dalmatian daisy</name>
    <name type="synonym">Chrysanthemum cinerariifolium</name>
    <dbReference type="NCBI Taxonomy" id="118510"/>
    <lineage>
        <taxon>Eukaryota</taxon>
        <taxon>Viridiplantae</taxon>
        <taxon>Streptophyta</taxon>
        <taxon>Embryophyta</taxon>
        <taxon>Tracheophyta</taxon>
        <taxon>Spermatophyta</taxon>
        <taxon>Magnoliopsida</taxon>
        <taxon>eudicotyledons</taxon>
        <taxon>Gunneridae</taxon>
        <taxon>Pentapetalae</taxon>
        <taxon>asterids</taxon>
        <taxon>campanulids</taxon>
        <taxon>Asterales</taxon>
        <taxon>Asteraceae</taxon>
        <taxon>Asteroideae</taxon>
        <taxon>Anthemideae</taxon>
        <taxon>Anthemidinae</taxon>
        <taxon>Tanacetum</taxon>
    </lineage>
</organism>
<evidence type="ECO:0000313" key="1">
    <source>
        <dbReference type="EMBL" id="GFD36081.1"/>
    </source>
</evidence>
<feature type="non-terminal residue" evidence="1">
    <location>
        <position position="147"/>
    </location>
</feature>
<sequence length="147" mass="15628">ALGQVGDVVVAFAESGGQRLDMGRIGHVVHEEAVHLGDDKRGRRGLLHDNAQHILAAQVAVVAQKGFGAVVVLPRPKHEVIVAIIAPAGEGAGRFFHVGFGVVAAAQREKLHHFAGEVFVGMLFAILLVIKKLQHGRLAAHGQQQVR</sequence>
<dbReference type="EMBL" id="BKCJ011466967">
    <property type="protein sequence ID" value="GFD36081.1"/>
    <property type="molecule type" value="Genomic_DNA"/>
</dbReference>
<reference evidence="1" key="1">
    <citation type="journal article" date="2019" name="Sci. Rep.">
        <title>Draft genome of Tanacetum cinerariifolium, the natural source of mosquito coil.</title>
        <authorList>
            <person name="Yamashiro T."/>
            <person name="Shiraishi A."/>
            <person name="Satake H."/>
            <person name="Nakayama K."/>
        </authorList>
    </citation>
    <scope>NUCLEOTIDE SEQUENCE</scope>
</reference>
<name>A0A699VSP7_TANCI</name>
<gene>
    <name evidence="1" type="ORF">Tci_908050</name>
</gene>
<feature type="non-terminal residue" evidence="1">
    <location>
        <position position="1"/>
    </location>
</feature>
<dbReference type="AlphaFoldDB" id="A0A699VSP7"/>